<sequence length="9" mass="1047">MAPRSWATQ</sequence>
<reference evidence="1" key="1">
    <citation type="submission" date="2014-09" db="EMBL/GenBank/DDBJ databases">
        <authorList>
            <person name="Magalhaes I.L.F."/>
            <person name="Oliveira U."/>
            <person name="Santos F.R."/>
            <person name="Vidigal T.H.D.A."/>
            <person name="Brescovit A.D."/>
            <person name="Santos A.J."/>
        </authorList>
    </citation>
    <scope>NUCLEOTIDE SEQUENCE</scope>
    <source>
        <tissue evidence="1">Shoot tissue taken approximately 20 cm above the soil surface</tissue>
    </source>
</reference>
<name>A0A0A8XZF2_ARUDO</name>
<reference evidence="1" key="2">
    <citation type="journal article" date="2015" name="Data Brief">
        <title>Shoot transcriptome of the giant reed, Arundo donax.</title>
        <authorList>
            <person name="Barrero R.A."/>
            <person name="Guerrero F.D."/>
            <person name="Moolhuijzen P."/>
            <person name="Goolsby J.A."/>
            <person name="Tidwell J."/>
            <person name="Bellgard S.E."/>
            <person name="Bellgard M.I."/>
        </authorList>
    </citation>
    <scope>NUCLEOTIDE SEQUENCE</scope>
    <source>
        <tissue evidence="1">Shoot tissue taken approximately 20 cm above the soil surface</tissue>
    </source>
</reference>
<organism evidence="1">
    <name type="scientific">Arundo donax</name>
    <name type="common">Giant reed</name>
    <name type="synonym">Donax arundinaceus</name>
    <dbReference type="NCBI Taxonomy" id="35708"/>
    <lineage>
        <taxon>Eukaryota</taxon>
        <taxon>Viridiplantae</taxon>
        <taxon>Streptophyta</taxon>
        <taxon>Embryophyta</taxon>
        <taxon>Tracheophyta</taxon>
        <taxon>Spermatophyta</taxon>
        <taxon>Magnoliopsida</taxon>
        <taxon>Liliopsida</taxon>
        <taxon>Poales</taxon>
        <taxon>Poaceae</taxon>
        <taxon>PACMAD clade</taxon>
        <taxon>Arundinoideae</taxon>
        <taxon>Arundineae</taxon>
        <taxon>Arundo</taxon>
    </lineage>
</organism>
<protein>
    <submittedName>
        <fullName evidence="1">Uncharacterized protein</fullName>
    </submittedName>
</protein>
<evidence type="ECO:0000313" key="1">
    <source>
        <dbReference type="EMBL" id="JAD19389.1"/>
    </source>
</evidence>
<proteinExistence type="predicted"/>
<dbReference type="EMBL" id="GBRH01278506">
    <property type="protein sequence ID" value="JAD19389.1"/>
    <property type="molecule type" value="Transcribed_RNA"/>
</dbReference>
<accession>A0A0A8XZF2</accession>